<dbReference type="AlphaFoldDB" id="A0A173W627"/>
<dbReference type="STRING" id="187979.ERS852385_00072"/>
<reference evidence="1 2" key="1">
    <citation type="submission" date="2015-09" db="EMBL/GenBank/DDBJ databases">
        <authorList>
            <consortium name="Pathogen Informatics"/>
        </authorList>
    </citation>
    <scope>NUCLEOTIDE SEQUENCE [LARGE SCALE GENOMIC DNA]</scope>
    <source>
        <strain evidence="1 2">2789STDY5608828</strain>
    </source>
</reference>
<dbReference type="InterPro" id="IPR052552">
    <property type="entry name" value="YeaO-like"/>
</dbReference>
<dbReference type="Pfam" id="PF22752">
    <property type="entry name" value="DUF488-N3i"/>
    <property type="match status" value="1"/>
</dbReference>
<name>A0A173W627_9FIRM</name>
<sequence>MHEIRLKRVYESPSPDDGVRVLVDRLWPRGVRKADLPHDAWAKEITPSAELRTLYHRGEMPFAGFREGYVEELQGSEGAAAFAAKCKEWLQTENVTLLFAAKNQQENHALVLAAWLRRKIAAL</sequence>
<accession>A0A173W627</accession>
<dbReference type="PANTHER" id="PTHR36849:SF1">
    <property type="entry name" value="CYTOPLASMIC PROTEIN"/>
    <property type="match status" value="1"/>
</dbReference>
<dbReference type="PANTHER" id="PTHR36849">
    <property type="entry name" value="CYTOPLASMIC PROTEIN-RELATED"/>
    <property type="match status" value="1"/>
</dbReference>
<organism evidence="1 2">
    <name type="scientific">Mitsuokella jalaludinii</name>
    <dbReference type="NCBI Taxonomy" id="187979"/>
    <lineage>
        <taxon>Bacteria</taxon>
        <taxon>Bacillati</taxon>
        <taxon>Bacillota</taxon>
        <taxon>Negativicutes</taxon>
        <taxon>Selenomonadales</taxon>
        <taxon>Selenomonadaceae</taxon>
        <taxon>Mitsuokella</taxon>
    </lineage>
</organism>
<dbReference type="Proteomes" id="UP000095546">
    <property type="component" value="Unassembled WGS sequence"/>
</dbReference>
<evidence type="ECO:0000313" key="1">
    <source>
        <dbReference type="EMBL" id="CUN34932.1"/>
    </source>
</evidence>
<dbReference type="OrthoDB" id="9790745at2"/>
<evidence type="ECO:0000313" key="2">
    <source>
        <dbReference type="Proteomes" id="UP000095546"/>
    </source>
</evidence>
<proteinExistence type="predicted"/>
<dbReference type="RefSeq" id="WP_055159890.1">
    <property type="nucleotide sequence ID" value="NZ_CABIWZ010000001.1"/>
</dbReference>
<keyword evidence="2" id="KW-1185">Reference proteome</keyword>
<gene>
    <name evidence="1" type="ORF">ERS852385_00072</name>
</gene>
<protein>
    <submittedName>
        <fullName evidence="1">Uncharacterized conserved protein</fullName>
    </submittedName>
</protein>
<dbReference type="EMBL" id="CYYU01000001">
    <property type="protein sequence ID" value="CUN34932.1"/>
    <property type="molecule type" value="Genomic_DNA"/>
</dbReference>